<evidence type="ECO:0000256" key="2">
    <source>
        <dbReference type="SAM" id="MobiDB-lite"/>
    </source>
</evidence>
<sequence length="310" mass="32411">MSSEPASPAPRRSARPHTPHSSARPRPRLAVGYLATPSGADGVTLAVALARATGAAIDLICVVHPVEYDGHPGLDEYRERLENQAAQWLLDGAAAIPDDIETRTIVTVDDSFADGLVTMAQQSGAAMIVVGGTGDGLVRRHSLGTVSTALVHSSPLPVALAPRGYAERTEARFDSVTVAVSSKPGRSDPLPFAVALAEQGGLDLRLLSLVSIDAPFDDETPRAARERQIGVAEKLLADTRATVPDELDVDVLVADGATLDEALDNLPWDDGDIVAVGSGHLGAANRVFLGSTAARILRWTTAPVVVVPRP</sequence>
<dbReference type="CDD" id="cd00293">
    <property type="entry name" value="USP-like"/>
    <property type="match status" value="2"/>
</dbReference>
<dbReference type="SUPFAM" id="SSF52402">
    <property type="entry name" value="Adenine nucleotide alpha hydrolases-like"/>
    <property type="match status" value="2"/>
</dbReference>
<dbReference type="PANTHER" id="PTHR46268:SF15">
    <property type="entry name" value="UNIVERSAL STRESS PROTEIN HP_0031"/>
    <property type="match status" value="1"/>
</dbReference>
<protein>
    <submittedName>
        <fullName evidence="4">Universal stress protein</fullName>
    </submittedName>
</protein>
<comment type="similarity">
    <text evidence="1">Belongs to the universal stress protein A family.</text>
</comment>
<evidence type="ECO:0000313" key="5">
    <source>
        <dbReference type="Proteomes" id="UP000271469"/>
    </source>
</evidence>
<gene>
    <name evidence="4" type="ORF">D7316_01488</name>
</gene>
<feature type="domain" description="UspA" evidence="3">
    <location>
        <begin position="31"/>
        <end position="161"/>
    </location>
</feature>
<keyword evidence="5" id="KW-1185">Reference proteome</keyword>
<dbReference type="Proteomes" id="UP000271469">
    <property type="component" value="Chromosome"/>
</dbReference>
<dbReference type="OrthoDB" id="5242641at2"/>
<dbReference type="AlphaFoldDB" id="A0A3G8JIH5"/>
<reference evidence="4 5" key="1">
    <citation type="submission" date="2018-11" db="EMBL/GenBank/DDBJ databases">
        <title>Gordonia insulae sp. nov., isolated from an island soil.</title>
        <authorList>
            <person name="Kim Y.S."/>
            <person name="Kim S.B."/>
        </authorList>
    </citation>
    <scope>NUCLEOTIDE SEQUENCE [LARGE SCALE GENOMIC DNA]</scope>
    <source>
        <strain evidence="4 5">MMS17-SY073</strain>
    </source>
</reference>
<dbReference type="RefSeq" id="WP_124707695.1">
    <property type="nucleotide sequence ID" value="NZ_CP033972.1"/>
</dbReference>
<name>A0A3G8JIH5_9ACTN</name>
<dbReference type="InterPro" id="IPR006016">
    <property type="entry name" value="UspA"/>
</dbReference>
<feature type="domain" description="UspA" evidence="3">
    <location>
        <begin position="173"/>
        <end position="308"/>
    </location>
</feature>
<dbReference type="EMBL" id="CP033972">
    <property type="protein sequence ID" value="AZG44896.1"/>
    <property type="molecule type" value="Genomic_DNA"/>
</dbReference>
<dbReference type="Pfam" id="PF00582">
    <property type="entry name" value="Usp"/>
    <property type="match status" value="2"/>
</dbReference>
<evidence type="ECO:0000313" key="4">
    <source>
        <dbReference type="EMBL" id="AZG44896.1"/>
    </source>
</evidence>
<dbReference type="InterPro" id="IPR014729">
    <property type="entry name" value="Rossmann-like_a/b/a_fold"/>
</dbReference>
<dbReference type="Gene3D" id="3.40.50.620">
    <property type="entry name" value="HUPs"/>
    <property type="match status" value="2"/>
</dbReference>
<evidence type="ECO:0000256" key="1">
    <source>
        <dbReference type="ARBA" id="ARBA00008791"/>
    </source>
</evidence>
<organism evidence="4 5">
    <name type="scientific">Gordonia insulae</name>
    <dbReference type="NCBI Taxonomy" id="2420509"/>
    <lineage>
        <taxon>Bacteria</taxon>
        <taxon>Bacillati</taxon>
        <taxon>Actinomycetota</taxon>
        <taxon>Actinomycetes</taxon>
        <taxon>Mycobacteriales</taxon>
        <taxon>Gordoniaceae</taxon>
        <taxon>Gordonia</taxon>
    </lineage>
</organism>
<evidence type="ECO:0000259" key="3">
    <source>
        <dbReference type="Pfam" id="PF00582"/>
    </source>
</evidence>
<dbReference type="PANTHER" id="PTHR46268">
    <property type="entry name" value="STRESS RESPONSE PROTEIN NHAX"/>
    <property type="match status" value="1"/>
</dbReference>
<dbReference type="KEGG" id="gom:D7316_01488"/>
<feature type="compositionally biased region" description="Low complexity" evidence="2">
    <location>
        <begin position="1"/>
        <end position="11"/>
    </location>
</feature>
<feature type="compositionally biased region" description="Basic residues" evidence="2">
    <location>
        <begin position="12"/>
        <end position="27"/>
    </location>
</feature>
<proteinExistence type="inferred from homology"/>
<feature type="region of interest" description="Disordered" evidence="2">
    <location>
        <begin position="1"/>
        <end position="27"/>
    </location>
</feature>
<accession>A0A3G8JIH5</accession>